<comment type="caution">
    <text evidence="3">The sequence shown here is derived from an EMBL/GenBank/DDBJ whole genome shotgun (WGS) entry which is preliminary data.</text>
</comment>
<evidence type="ECO:0000256" key="1">
    <source>
        <dbReference type="SAM" id="MobiDB-lite"/>
    </source>
</evidence>
<dbReference type="Proteomes" id="UP000886595">
    <property type="component" value="Unassembled WGS sequence"/>
</dbReference>
<accession>A0A8X7W339</accession>
<dbReference type="AlphaFoldDB" id="A0A8X7W339"/>
<dbReference type="EMBL" id="JAAMPC010000003">
    <property type="protein sequence ID" value="KAG2322904.1"/>
    <property type="molecule type" value="Genomic_DNA"/>
</dbReference>
<feature type="region of interest" description="Disordered" evidence="1">
    <location>
        <begin position="429"/>
        <end position="472"/>
    </location>
</feature>
<keyword evidence="4" id="KW-1185">Reference proteome</keyword>
<protein>
    <recommendedName>
        <fullName evidence="2">DUF1985 domain-containing protein</fullName>
    </recommendedName>
</protein>
<dbReference type="Pfam" id="PF09331">
    <property type="entry name" value="DUF1985"/>
    <property type="match status" value="1"/>
</dbReference>
<gene>
    <name evidence="3" type="ORF">Bca52824_016117</name>
</gene>
<evidence type="ECO:0000313" key="3">
    <source>
        <dbReference type="EMBL" id="KAG2322904.1"/>
    </source>
</evidence>
<organism evidence="3 4">
    <name type="scientific">Brassica carinata</name>
    <name type="common">Ethiopian mustard</name>
    <name type="synonym">Abyssinian cabbage</name>
    <dbReference type="NCBI Taxonomy" id="52824"/>
    <lineage>
        <taxon>Eukaryota</taxon>
        <taxon>Viridiplantae</taxon>
        <taxon>Streptophyta</taxon>
        <taxon>Embryophyta</taxon>
        <taxon>Tracheophyta</taxon>
        <taxon>Spermatophyta</taxon>
        <taxon>Magnoliopsida</taxon>
        <taxon>eudicotyledons</taxon>
        <taxon>Gunneridae</taxon>
        <taxon>Pentapetalae</taxon>
        <taxon>rosids</taxon>
        <taxon>malvids</taxon>
        <taxon>Brassicales</taxon>
        <taxon>Brassicaceae</taxon>
        <taxon>Brassiceae</taxon>
        <taxon>Brassica</taxon>
    </lineage>
</organism>
<feature type="region of interest" description="Disordered" evidence="1">
    <location>
        <begin position="1"/>
        <end position="22"/>
    </location>
</feature>
<sequence length="472" mass="53117">MESRNNEEGENPEGEERITQSVGGPETELHLVVDDEEGMRPLKLHFASSQYQKSLKLSGKCYIDTAIGNIQLILKKEEVEWFIEHPQFQHFFHIKNRKQKWMGMWLLVLRSAGVGKKYELWFIVNGVPIRYSLREFGLISGLYCHKYPPNHERLGGTTFMNKYFGGKRVTYADLEKQMLAMKSKPSEDQKRWPLCRKTGEAASPVDSFFLTVVDDLDACLTFPWGRYAFEHNLKDVSSFLEKCNGVVPTIWVFTSFPIPLEAIPTLRNHFRESVNGARPGCPRMCKMQYKRKGGTKAFSLNADIESILVAAEAEKELLESIGMGKESCWAMAAMMQKWIVEGLTIPAIGEPSNNAGSGEAHADSVEAPGAEALKAMEAWLINAFQDAMKVLKDEVKSLRARVDGKSVQLEHGSGDDDMDETLVRYAAAEESKKAKTEKTKSVKNKKKRARTDDGKEVVPSKKAKGCDTTYVI</sequence>
<name>A0A8X7W339_BRACI</name>
<dbReference type="PANTHER" id="PTHR48449">
    <property type="entry name" value="DUF1985 DOMAIN-CONTAINING PROTEIN"/>
    <property type="match status" value="1"/>
</dbReference>
<dbReference type="InterPro" id="IPR015410">
    <property type="entry name" value="DUF1985"/>
</dbReference>
<dbReference type="OrthoDB" id="1105420at2759"/>
<feature type="compositionally biased region" description="Basic and acidic residues" evidence="1">
    <location>
        <begin position="429"/>
        <end position="440"/>
    </location>
</feature>
<evidence type="ECO:0000259" key="2">
    <source>
        <dbReference type="Pfam" id="PF09331"/>
    </source>
</evidence>
<dbReference type="PANTHER" id="PTHR48449:SF1">
    <property type="entry name" value="DUF1985 DOMAIN-CONTAINING PROTEIN"/>
    <property type="match status" value="1"/>
</dbReference>
<reference evidence="3 4" key="1">
    <citation type="submission" date="2020-02" db="EMBL/GenBank/DDBJ databases">
        <authorList>
            <person name="Ma Q."/>
            <person name="Huang Y."/>
            <person name="Song X."/>
            <person name="Pei D."/>
        </authorList>
    </citation>
    <scope>NUCLEOTIDE SEQUENCE [LARGE SCALE GENOMIC DNA]</scope>
    <source>
        <strain evidence="3">Sxm20200214</strain>
        <tissue evidence="3">Leaf</tissue>
    </source>
</reference>
<feature type="compositionally biased region" description="Basic and acidic residues" evidence="1">
    <location>
        <begin position="450"/>
        <end position="459"/>
    </location>
</feature>
<evidence type="ECO:0000313" key="4">
    <source>
        <dbReference type="Proteomes" id="UP000886595"/>
    </source>
</evidence>
<proteinExistence type="predicted"/>
<feature type="domain" description="DUF1985" evidence="2">
    <location>
        <begin position="110"/>
        <end position="231"/>
    </location>
</feature>